<evidence type="ECO:0000313" key="1">
    <source>
        <dbReference type="EMBL" id="SCX32931.1"/>
    </source>
</evidence>
<organism evidence="1 2">
    <name type="scientific">Mycolicibacterium fluoranthenivorans</name>
    <dbReference type="NCBI Taxonomy" id="258505"/>
    <lineage>
        <taxon>Bacteria</taxon>
        <taxon>Bacillati</taxon>
        <taxon>Actinomycetota</taxon>
        <taxon>Actinomycetes</taxon>
        <taxon>Mycobacteriales</taxon>
        <taxon>Mycobacteriaceae</taxon>
        <taxon>Mycolicibacterium</taxon>
    </lineage>
</organism>
<dbReference type="AlphaFoldDB" id="A0A1G4WZJ5"/>
<protein>
    <submittedName>
        <fullName evidence="1">Uncharacterized protein</fullName>
    </submittedName>
</protein>
<sequence>MGSYLCAEKNFLHKLTLGKIDVPDPLAIINAGYDHVCATIGPSDLDTPDLGELEEEAKKELLASGVVSSAGDADAVVSAAVIELC</sequence>
<dbReference type="Proteomes" id="UP000199707">
    <property type="component" value="Unassembled WGS sequence"/>
</dbReference>
<proteinExistence type="predicted"/>
<evidence type="ECO:0000313" key="2">
    <source>
        <dbReference type="Proteomes" id="UP000199707"/>
    </source>
</evidence>
<name>A0A1G4WZJ5_9MYCO</name>
<accession>A0A1G4WZJ5</accession>
<reference evidence="2" key="1">
    <citation type="submission" date="2016-10" db="EMBL/GenBank/DDBJ databases">
        <authorList>
            <person name="Varghese N."/>
            <person name="Submissions S."/>
        </authorList>
    </citation>
    <scope>NUCLEOTIDE SEQUENCE [LARGE SCALE GENOMIC DNA]</scope>
    <source>
        <strain evidence="2">UNC267MFSha1.1M11</strain>
    </source>
</reference>
<gene>
    <name evidence="1" type="ORF">SAMN02799620_05749</name>
</gene>
<dbReference type="RefSeq" id="WP_235633112.1">
    <property type="nucleotide sequence ID" value="NZ_FMUB01000016.1"/>
</dbReference>
<dbReference type="EMBL" id="FMUB01000016">
    <property type="protein sequence ID" value="SCX32931.1"/>
    <property type="molecule type" value="Genomic_DNA"/>
</dbReference>